<dbReference type="PRINTS" id="PR00313">
    <property type="entry name" value="CABNDNGRPT"/>
</dbReference>
<dbReference type="OrthoDB" id="5292073at2"/>
<dbReference type="GO" id="GO:0005509">
    <property type="term" value="F:calcium ion binding"/>
    <property type="evidence" value="ECO:0007669"/>
    <property type="project" value="InterPro"/>
</dbReference>
<sequence length="201" mass="21316">MDSSLDPSINLDNSVTREIIANDFDNLIKMRRGQNTAYGNGGNDTIKGSSEDETMFGGEGKDTLYGDNGDDKLDGGQGSDRLVGMSGNDSLTGGEGNDTLLGYSGSDRLDGGLGSDELFGGSGADAFVISNEFGVDIIQDFDISEGDFLEFGSSSGSDYYAVREENQRDYSLHHNSGDIVAIVKNVSAFDLEGQGFDRVVI</sequence>
<feature type="compositionally biased region" description="Basic and acidic residues" evidence="3">
    <location>
        <begin position="59"/>
        <end position="74"/>
    </location>
</feature>
<dbReference type="RefSeq" id="WP_144876060.1">
    <property type="nucleotide sequence ID" value="NZ_LR214367.1"/>
</dbReference>
<dbReference type="Proteomes" id="UP000320055">
    <property type="component" value="Unassembled WGS sequence"/>
</dbReference>
<dbReference type="EMBL" id="CAACVJ010000595">
    <property type="protein sequence ID" value="VEP17672.1"/>
    <property type="molecule type" value="Genomic_DNA"/>
</dbReference>
<keyword evidence="5" id="KW-1185">Reference proteome</keyword>
<reference evidence="4 5" key="1">
    <citation type="submission" date="2019-01" db="EMBL/GenBank/DDBJ databases">
        <authorList>
            <person name="Brito A."/>
        </authorList>
    </citation>
    <scope>NUCLEOTIDE SEQUENCE [LARGE SCALE GENOMIC DNA]</scope>
    <source>
        <strain evidence="4">1</strain>
    </source>
</reference>
<dbReference type="InterPro" id="IPR001343">
    <property type="entry name" value="Hemolysn_Ca-bd"/>
</dbReference>
<evidence type="ECO:0000313" key="4">
    <source>
        <dbReference type="EMBL" id="VEP17672.1"/>
    </source>
</evidence>
<name>A0A563W1U6_9CYAN</name>
<evidence type="ECO:0008006" key="6">
    <source>
        <dbReference type="Google" id="ProtNLM"/>
    </source>
</evidence>
<dbReference type="SUPFAM" id="SSF51120">
    <property type="entry name" value="beta-Roll"/>
    <property type="match status" value="2"/>
</dbReference>
<protein>
    <recommendedName>
        <fullName evidence="6">Calcium-binding protein</fullName>
    </recommendedName>
</protein>
<keyword evidence="2" id="KW-0964">Secreted</keyword>
<comment type="subcellular location">
    <subcellularLocation>
        <location evidence="1">Secreted</location>
    </subcellularLocation>
</comment>
<accession>A0A563W1U6</accession>
<dbReference type="PANTHER" id="PTHR38340:SF1">
    <property type="entry name" value="S-LAYER PROTEIN"/>
    <property type="match status" value="1"/>
</dbReference>
<gene>
    <name evidence="4" type="ORF">H1P_6340001</name>
</gene>
<evidence type="ECO:0000256" key="1">
    <source>
        <dbReference type="ARBA" id="ARBA00004613"/>
    </source>
</evidence>
<proteinExistence type="predicted"/>
<evidence type="ECO:0000256" key="3">
    <source>
        <dbReference type="SAM" id="MobiDB-lite"/>
    </source>
</evidence>
<dbReference type="GO" id="GO:0005576">
    <property type="term" value="C:extracellular region"/>
    <property type="evidence" value="ECO:0007669"/>
    <property type="project" value="UniProtKB-SubCell"/>
</dbReference>
<organism evidence="4 5">
    <name type="scientific">Hyella patelloides LEGE 07179</name>
    <dbReference type="NCBI Taxonomy" id="945734"/>
    <lineage>
        <taxon>Bacteria</taxon>
        <taxon>Bacillati</taxon>
        <taxon>Cyanobacteriota</taxon>
        <taxon>Cyanophyceae</taxon>
        <taxon>Pleurocapsales</taxon>
        <taxon>Hyellaceae</taxon>
        <taxon>Hyella</taxon>
    </lineage>
</organism>
<dbReference type="InterPro" id="IPR050557">
    <property type="entry name" value="RTX_toxin/Mannuronan_C5-epim"/>
</dbReference>
<dbReference type="Pfam" id="PF00353">
    <property type="entry name" value="HemolysinCabind"/>
    <property type="match status" value="2"/>
</dbReference>
<evidence type="ECO:0000313" key="5">
    <source>
        <dbReference type="Proteomes" id="UP000320055"/>
    </source>
</evidence>
<dbReference type="Gene3D" id="2.150.10.10">
    <property type="entry name" value="Serralysin-like metalloprotease, C-terminal"/>
    <property type="match status" value="2"/>
</dbReference>
<dbReference type="AlphaFoldDB" id="A0A563W1U6"/>
<dbReference type="InterPro" id="IPR011049">
    <property type="entry name" value="Serralysin-like_metalloprot_C"/>
</dbReference>
<dbReference type="InterPro" id="IPR018511">
    <property type="entry name" value="Hemolysin-typ_Ca-bd_CS"/>
</dbReference>
<feature type="region of interest" description="Disordered" evidence="3">
    <location>
        <begin position="39"/>
        <end position="99"/>
    </location>
</feature>
<dbReference type="PROSITE" id="PS00330">
    <property type="entry name" value="HEMOLYSIN_CALCIUM"/>
    <property type="match status" value="2"/>
</dbReference>
<evidence type="ECO:0000256" key="2">
    <source>
        <dbReference type="ARBA" id="ARBA00022525"/>
    </source>
</evidence>
<dbReference type="PANTHER" id="PTHR38340">
    <property type="entry name" value="S-LAYER PROTEIN"/>
    <property type="match status" value="1"/>
</dbReference>